<protein>
    <recommendedName>
        <fullName evidence="4">Integral membrane protein</fullName>
    </recommendedName>
</protein>
<reference evidence="2 3" key="1">
    <citation type="submission" date="2021-01" db="EMBL/GenBank/DDBJ databases">
        <title>Genomics of switchgrass bacterial isolates.</title>
        <authorList>
            <person name="Shade A."/>
        </authorList>
    </citation>
    <scope>NUCLEOTIDE SEQUENCE [LARGE SCALE GENOMIC DNA]</scope>
    <source>
        <strain evidence="2 3">PvP111</strain>
    </source>
</reference>
<feature type="transmembrane region" description="Helical" evidence="1">
    <location>
        <begin position="88"/>
        <end position="111"/>
    </location>
</feature>
<gene>
    <name evidence="2" type="ORF">JOE42_003763</name>
</gene>
<dbReference type="Proteomes" id="UP000703038">
    <property type="component" value="Unassembled WGS sequence"/>
</dbReference>
<evidence type="ECO:0000313" key="3">
    <source>
        <dbReference type="Proteomes" id="UP000703038"/>
    </source>
</evidence>
<keyword evidence="1" id="KW-0472">Membrane</keyword>
<feature type="transmembrane region" description="Helical" evidence="1">
    <location>
        <begin position="117"/>
        <end position="138"/>
    </location>
</feature>
<comment type="caution">
    <text evidence="2">The sequence shown here is derived from an EMBL/GenBank/DDBJ whole genome shotgun (WGS) entry which is preliminary data.</text>
</comment>
<dbReference type="RefSeq" id="WP_239532495.1">
    <property type="nucleotide sequence ID" value="NZ_JAFBBK010000001.1"/>
</dbReference>
<proteinExistence type="predicted"/>
<feature type="transmembrane region" description="Helical" evidence="1">
    <location>
        <begin position="59"/>
        <end position="76"/>
    </location>
</feature>
<keyword evidence="1" id="KW-1133">Transmembrane helix</keyword>
<accession>A0ABS2KYL2</accession>
<dbReference type="EMBL" id="JAFBBK010000001">
    <property type="protein sequence ID" value="MBM7417030.1"/>
    <property type="molecule type" value="Genomic_DNA"/>
</dbReference>
<evidence type="ECO:0000256" key="1">
    <source>
        <dbReference type="SAM" id="Phobius"/>
    </source>
</evidence>
<keyword evidence="1" id="KW-0812">Transmembrane</keyword>
<evidence type="ECO:0000313" key="2">
    <source>
        <dbReference type="EMBL" id="MBM7417030.1"/>
    </source>
</evidence>
<keyword evidence="3" id="KW-1185">Reference proteome</keyword>
<sequence>MESHQSPDDARALLSEIHADRVVLADRLAAPAWFYPTFAALTALYVGTPSLPDGHARTVSTSVLVAAAVMTTVLYPRLTGVRPSGVGVVGWCVLGGLLVTVLGSLSVSYGLVASLSAWWVLVPQALCFALVLLGGRLFDREYRRHLHADLRRPSGRPHSGSRS</sequence>
<name>A0ABS2KYL2_9NOCA</name>
<organism evidence="2 3">
    <name type="scientific">Rhodococcoides corynebacterioides</name>
    <dbReference type="NCBI Taxonomy" id="53972"/>
    <lineage>
        <taxon>Bacteria</taxon>
        <taxon>Bacillati</taxon>
        <taxon>Actinomycetota</taxon>
        <taxon>Actinomycetes</taxon>
        <taxon>Mycobacteriales</taxon>
        <taxon>Nocardiaceae</taxon>
        <taxon>Rhodococcoides</taxon>
    </lineage>
</organism>
<evidence type="ECO:0008006" key="4">
    <source>
        <dbReference type="Google" id="ProtNLM"/>
    </source>
</evidence>